<evidence type="ECO:0000256" key="1">
    <source>
        <dbReference type="SAM" id="MobiDB-lite"/>
    </source>
</evidence>
<dbReference type="EMBL" id="CAOQHR010000004">
    <property type="protein sequence ID" value="CAI6333738.1"/>
    <property type="molecule type" value="Genomic_DNA"/>
</dbReference>
<organism evidence="2 3">
    <name type="scientific">Periconia digitata</name>
    <dbReference type="NCBI Taxonomy" id="1303443"/>
    <lineage>
        <taxon>Eukaryota</taxon>
        <taxon>Fungi</taxon>
        <taxon>Dikarya</taxon>
        <taxon>Ascomycota</taxon>
        <taxon>Pezizomycotina</taxon>
        <taxon>Dothideomycetes</taxon>
        <taxon>Pleosporomycetidae</taxon>
        <taxon>Pleosporales</taxon>
        <taxon>Massarineae</taxon>
        <taxon>Periconiaceae</taxon>
        <taxon>Periconia</taxon>
    </lineage>
</organism>
<feature type="region of interest" description="Disordered" evidence="1">
    <location>
        <begin position="49"/>
        <end position="69"/>
    </location>
</feature>
<dbReference type="GO" id="GO:0032259">
    <property type="term" value="P:methylation"/>
    <property type="evidence" value="ECO:0007669"/>
    <property type="project" value="InterPro"/>
</dbReference>
<dbReference type="Proteomes" id="UP001152607">
    <property type="component" value="Unassembled WGS sequence"/>
</dbReference>
<keyword evidence="3" id="KW-1185">Reference proteome</keyword>
<feature type="compositionally biased region" description="Basic and acidic residues" evidence="1">
    <location>
        <begin position="210"/>
        <end position="221"/>
    </location>
</feature>
<dbReference type="GO" id="GO:0005739">
    <property type="term" value="C:mitochondrion"/>
    <property type="evidence" value="ECO:0007669"/>
    <property type="project" value="TreeGrafter"/>
</dbReference>
<comment type="caution">
    <text evidence="2">The sequence shown here is derived from an EMBL/GenBank/DDBJ whole genome shotgun (WGS) entry which is preliminary data.</text>
</comment>
<dbReference type="Gene3D" id="1.10.8.10">
    <property type="entry name" value="DNA helicase RuvA subunit, C-terminal domain"/>
    <property type="match status" value="1"/>
</dbReference>
<dbReference type="GO" id="GO:0008168">
    <property type="term" value="F:methyltransferase activity"/>
    <property type="evidence" value="ECO:0007669"/>
    <property type="project" value="InterPro"/>
</dbReference>
<sequence length="493" mass="55121">MPRIANSIVRRAYAQDPLLPALLGVCRDLSLAANELRWLREHVDELPLAPAPRPLNTSTRRKKRIPNNDKHRLRKIKEAKLRDLVKQRSRGTPLQYLLGTEFFGELELKCGRGVLVPRQDTASTIAHLARLIRDPRNTLPNELRVLDLCTGTGCIPFLFGHELRETRHDISYRMLGVDVSTDALTLATKNLRRFQRKPSSSNLFNTSTTEAKDDGEREDGHNAKGAKVLANFMWADILNSPFEPQIENTPLPLMSAMNLARHPPFWDIVISNPPYISPDAYRKTTARSVRGFEPRLALVPPHPSTIPSSISTGVGSYTTSWPEKTIDTITQDAGDTFYVPILNIAAQVEAKVVLVEVADVEQAVRVARLGENFGFEGVEIWRDRPDDTDEAFPSSPSSPYPKQHSQDSSPGITKKRETKESKNDIPIVGAGNVRCVVFWRGNTGAAWLGKETQNDSILRSESHAMQPSMSRTDKFDGRYHADALLLASKWKGL</sequence>
<dbReference type="GO" id="GO:0003676">
    <property type="term" value="F:nucleic acid binding"/>
    <property type="evidence" value="ECO:0007669"/>
    <property type="project" value="InterPro"/>
</dbReference>
<evidence type="ECO:0008006" key="4">
    <source>
        <dbReference type="Google" id="ProtNLM"/>
    </source>
</evidence>
<feature type="region of interest" description="Disordered" evidence="1">
    <location>
        <begin position="197"/>
        <end position="221"/>
    </location>
</feature>
<dbReference type="InterPro" id="IPR002052">
    <property type="entry name" value="DNA_methylase_N6_adenine_CS"/>
</dbReference>
<accession>A0A9W4XJB7</accession>
<protein>
    <recommendedName>
        <fullName evidence="4">S-adenosyl-L-methionine-dependent methyltransferase</fullName>
    </recommendedName>
</protein>
<dbReference type="PANTHER" id="PTHR18895">
    <property type="entry name" value="HEMK METHYLTRANSFERASE"/>
    <property type="match status" value="1"/>
</dbReference>
<dbReference type="InterPro" id="IPR050320">
    <property type="entry name" value="N5-glutamine_MTase"/>
</dbReference>
<feature type="compositionally biased region" description="Basic and acidic residues" evidence="1">
    <location>
        <begin position="414"/>
        <end position="423"/>
    </location>
</feature>
<feature type="compositionally biased region" description="Polar residues" evidence="1">
    <location>
        <begin position="197"/>
        <end position="209"/>
    </location>
</feature>
<reference evidence="2" key="1">
    <citation type="submission" date="2023-01" db="EMBL/GenBank/DDBJ databases">
        <authorList>
            <person name="Van Ghelder C."/>
            <person name="Rancurel C."/>
        </authorList>
    </citation>
    <scope>NUCLEOTIDE SEQUENCE</scope>
    <source>
        <strain evidence="2">CNCM I-4278</strain>
    </source>
</reference>
<dbReference type="InterPro" id="IPR029063">
    <property type="entry name" value="SAM-dependent_MTases_sf"/>
</dbReference>
<gene>
    <name evidence="2" type="ORF">PDIGIT_LOCUS6786</name>
</gene>
<dbReference type="SUPFAM" id="SSF53335">
    <property type="entry name" value="S-adenosyl-L-methionine-dependent methyltransferases"/>
    <property type="match status" value="1"/>
</dbReference>
<dbReference type="PANTHER" id="PTHR18895:SF74">
    <property type="entry name" value="MTRF1L RELEASE FACTOR GLUTAMINE METHYLTRANSFERASE"/>
    <property type="match status" value="1"/>
</dbReference>
<feature type="region of interest" description="Disordered" evidence="1">
    <location>
        <begin position="384"/>
        <end position="424"/>
    </location>
</feature>
<evidence type="ECO:0000313" key="3">
    <source>
        <dbReference type="Proteomes" id="UP001152607"/>
    </source>
</evidence>
<dbReference type="OrthoDB" id="269872at2759"/>
<evidence type="ECO:0000313" key="2">
    <source>
        <dbReference type="EMBL" id="CAI6333738.1"/>
    </source>
</evidence>
<dbReference type="AlphaFoldDB" id="A0A9W4XJB7"/>
<dbReference type="PROSITE" id="PS00092">
    <property type="entry name" value="N6_MTASE"/>
    <property type="match status" value="1"/>
</dbReference>
<proteinExistence type="predicted"/>
<dbReference type="Gene3D" id="3.40.50.150">
    <property type="entry name" value="Vaccinia Virus protein VP39"/>
    <property type="match status" value="1"/>
</dbReference>
<name>A0A9W4XJB7_9PLEO</name>